<protein>
    <submittedName>
        <fullName evidence="3">Putative RNA-directed DNA polymerase from transposon BS</fullName>
    </submittedName>
</protein>
<evidence type="ECO:0000259" key="2">
    <source>
        <dbReference type="Pfam" id="PF14529"/>
    </source>
</evidence>
<keyword evidence="4" id="KW-1185">Reference proteome</keyword>
<gene>
    <name evidence="3" type="primary">RTase_323</name>
    <name evidence="3" type="ORF">TNCT_295311</name>
</gene>
<dbReference type="OrthoDB" id="6436593at2759"/>
<dbReference type="PANTHER" id="PTHR36688:SF2">
    <property type="entry name" value="ENDONUCLEASE_EXONUCLEASE_PHOSPHATASE DOMAIN-CONTAINING PROTEIN"/>
    <property type="match status" value="1"/>
</dbReference>
<dbReference type="InterPro" id="IPR052560">
    <property type="entry name" value="RdDP_mobile_element"/>
</dbReference>
<evidence type="ECO:0000313" key="4">
    <source>
        <dbReference type="Proteomes" id="UP000887116"/>
    </source>
</evidence>
<evidence type="ECO:0000256" key="1">
    <source>
        <dbReference type="SAM" id="MobiDB-lite"/>
    </source>
</evidence>
<dbReference type="Pfam" id="PF14529">
    <property type="entry name" value="Exo_endo_phos_2"/>
    <property type="match status" value="1"/>
</dbReference>
<dbReference type="Gene3D" id="3.60.10.10">
    <property type="entry name" value="Endonuclease/exonuclease/phosphatase"/>
    <property type="match status" value="1"/>
</dbReference>
<keyword evidence="3" id="KW-0548">Nucleotidyltransferase</keyword>
<dbReference type="Proteomes" id="UP000887116">
    <property type="component" value="Unassembled WGS sequence"/>
</dbReference>
<keyword evidence="3" id="KW-0695">RNA-directed DNA polymerase</keyword>
<evidence type="ECO:0000313" key="3">
    <source>
        <dbReference type="EMBL" id="GFR09285.1"/>
    </source>
</evidence>
<feature type="domain" description="Endonuclease/exonuclease/phosphatase" evidence="2">
    <location>
        <begin position="49"/>
        <end position="114"/>
    </location>
</feature>
<dbReference type="InterPro" id="IPR005135">
    <property type="entry name" value="Endo/exonuclease/phosphatase"/>
</dbReference>
<sequence>MPNPEAFKDRSSVEDQDRSETGKTDLQHTKYQVACEQLDVGSVALITITNGRGSKLSKLVNDKAFLSLNDGIHTFHSNSYGSTDVLDLTFISPDLFPYSSWRVLDNIGSDHLPILVEIDLKVHRTGVKNLHWNFKKVGWSLFEDISNDLISKEPNSDNLKKQWSHFKHSIFTAAKSSIPRGERSKQTRSFFVHNSDIKPLIAQRAEPLKVIAPNGGLDRKNEVNKLNAEIKKISVQFKRSNWQNLCETLDYRTLNTKLGKLAKQIDNLKPNNEEINAIISNNGHIMVKMTGKWQRPWLSTTQMKVDLILIVLTNT</sequence>
<keyword evidence="3" id="KW-0808">Transferase</keyword>
<reference evidence="3" key="1">
    <citation type="submission" date="2020-07" db="EMBL/GenBank/DDBJ databases">
        <title>Multicomponent nature underlies the extraordinary mechanical properties of spider dragline silk.</title>
        <authorList>
            <person name="Kono N."/>
            <person name="Nakamura H."/>
            <person name="Mori M."/>
            <person name="Yoshida Y."/>
            <person name="Ohtoshi R."/>
            <person name="Malay A.D."/>
            <person name="Moran D.A.P."/>
            <person name="Tomita M."/>
            <person name="Numata K."/>
            <person name="Arakawa K."/>
        </authorList>
    </citation>
    <scope>NUCLEOTIDE SEQUENCE</scope>
</reference>
<dbReference type="GO" id="GO:0003964">
    <property type="term" value="F:RNA-directed DNA polymerase activity"/>
    <property type="evidence" value="ECO:0007669"/>
    <property type="project" value="UniProtKB-KW"/>
</dbReference>
<name>A0A8X6IQP3_TRICU</name>
<dbReference type="AlphaFoldDB" id="A0A8X6IQP3"/>
<comment type="caution">
    <text evidence="3">The sequence shown here is derived from an EMBL/GenBank/DDBJ whole genome shotgun (WGS) entry which is preliminary data.</text>
</comment>
<proteinExistence type="predicted"/>
<dbReference type="EMBL" id="BMAO01036244">
    <property type="protein sequence ID" value="GFR09285.1"/>
    <property type="molecule type" value="Genomic_DNA"/>
</dbReference>
<feature type="region of interest" description="Disordered" evidence="1">
    <location>
        <begin position="1"/>
        <end position="25"/>
    </location>
</feature>
<organism evidence="3 4">
    <name type="scientific">Trichonephila clavata</name>
    <name type="common">Joro spider</name>
    <name type="synonym">Nephila clavata</name>
    <dbReference type="NCBI Taxonomy" id="2740835"/>
    <lineage>
        <taxon>Eukaryota</taxon>
        <taxon>Metazoa</taxon>
        <taxon>Ecdysozoa</taxon>
        <taxon>Arthropoda</taxon>
        <taxon>Chelicerata</taxon>
        <taxon>Arachnida</taxon>
        <taxon>Araneae</taxon>
        <taxon>Araneomorphae</taxon>
        <taxon>Entelegynae</taxon>
        <taxon>Araneoidea</taxon>
        <taxon>Nephilidae</taxon>
        <taxon>Trichonephila</taxon>
    </lineage>
</organism>
<dbReference type="PANTHER" id="PTHR36688">
    <property type="entry name" value="ENDO/EXONUCLEASE/PHOSPHATASE DOMAIN-CONTAINING PROTEIN"/>
    <property type="match status" value="1"/>
</dbReference>
<accession>A0A8X6IQP3</accession>
<dbReference type="InterPro" id="IPR036691">
    <property type="entry name" value="Endo/exonu/phosph_ase_sf"/>
</dbReference>
<dbReference type="SUPFAM" id="SSF56219">
    <property type="entry name" value="DNase I-like"/>
    <property type="match status" value="1"/>
</dbReference>